<dbReference type="EMBL" id="WRXP01001544">
    <property type="protein sequence ID" value="KAF1002210.1"/>
    <property type="molecule type" value="Genomic_DNA"/>
</dbReference>
<keyword evidence="2 3" id="KW-0539">Nucleus</keyword>
<accession>A0A6L5B9K3</accession>
<organism evidence="5 6">
    <name type="scientific">Apium graveolens</name>
    <name type="common">Celery</name>
    <dbReference type="NCBI Taxonomy" id="4045"/>
    <lineage>
        <taxon>Eukaryota</taxon>
        <taxon>Viridiplantae</taxon>
        <taxon>Streptophyta</taxon>
        <taxon>Embryophyta</taxon>
        <taxon>Tracheophyta</taxon>
        <taxon>Spermatophyta</taxon>
        <taxon>Magnoliopsida</taxon>
        <taxon>eudicotyledons</taxon>
        <taxon>Gunneridae</taxon>
        <taxon>Pentapetalae</taxon>
        <taxon>asterids</taxon>
        <taxon>campanulids</taxon>
        <taxon>Apiales</taxon>
        <taxon>Apiaceae</taxon>
        <taxon>Apioideae</taxon>
        <taxon>apioid superclade</taxon>
        <taxon>Apieae</taxon>
        <taxon>Apium</taxon>
    </lineage>
</organism>
<dbReference type="Pfam" id="PF00046">
    <property type="entry name" value="Homeodomain"/>
    <property type="match status" value="1"/>
</dbReference>
<dbReference type="Proteomes" id="UP000593563">
    <property type="component" value="Unassembled WGS sequence"/>
</dbReference>
<comment type="subcellular location">
    <subcellularLocation>
        <location evidence="1 2 3">Nucleus</location>
    </subcellularLocation>
</comment>
<keyword evidence="2 3" id="KW-0371">Homeobox</keyword>
<dbReference type="PANTHER" id="PTHR45654:SF93">
    <property type="entry name" value="HOMEOBOX-LEUCINE ZIPPER PROTEIN HDG2-RELATED"/>
    <property type="match status" value="1"/>
</dbReference>
<keyword evidence="6" id="KW-1185">Reference proteome</keyword>
<feature type="non-terminal residue" evidence="5">
    <location>
        <position position="190"/>
    </location>
</feature>
<dbReference type="AlphaFoldDB" id="A0A6L5B9K3"/>
<dbReference type="InterPro" id="IPR009057">
    <property type="entry name" value="Homeodomain-like_sf"/>
</dbReference>
<evidence type="ECO:0000259" key="4">
    <source>
        <dbReference type="PROSITE" id="PS50071"/>
    </source>
</evidence>
<dbReference type="Gene3D" id="1.10.10.60">
    <property type="entry name" value="Homeodomain-like"/>
    <property type="match status" value="1"/>
</dbReference>
<protein>
    <recommendedName>
        <fullName evidence="4">Homeobox domain-containing protein</fullName>
    </recommendedName>
</protein>
<feature type="DNA-binding region" description="Homeobox" evidence="2">
    <location>
        <begin position="3"/>
        <end position="42"/>
    </location>
</feature>
<comment type="caution">
    <text evidence="5">The sequence shown here is derived from an EMBL/GenBank/DDBJ whole genome shotgun (WGS) entry which is preliminary data.</text>
</comment>
<evidence type="ECO:0000313" key="5">
    <source>
        <dbReference type="EMBL" id="KAF1002210.1"/>
    </source>
</evidence>
<feature type="non-terminal residue" evidence="5">
    <location>
        <position position="1"/>
    </location>
</feature>
<dbReference type="PROSITE" id="PS50071">
    <property type="entry name" value="HOMEOBOX_2"/>
    <property type="match status" value="1"/>
</dbReference>
<reference evidence="5" key="1">
    <citation type="submission" date="2020-01" db="EMBL/GenBank/DDBJ databases">
        <title>The Celery Genome Sequence Reveals Sequential Paleo-tetraploidization, Resistance Gene Elimination, Karyotype Evolution, and Functional Innovation in Apiales.</title>
        <authorList>
            <person name="Song X."/>
        </authorList>
    </citation>
    <scope>NUCLEOTIDE SEQUENCE</scope>
    <source>
        <tissue evidence="5">Leaf</tissue>
    </source>
</reference>
<dbReference type="PANTHER" id="PTHR45654">
    <property type="entry name" value="HOMEOBOX-LEUCINE ZIPPER PROTEIN MERISTEM L1"/>
    <property type="match status" value="1"/>
</dbReference>
<evidence type="ECO:0000256" key="1">
    <source>
        <dbReference type="ARBA" id="ARBA00004123"/>
    </source>
</evidence>
<evidence type="ECO:0000256" key="2">
    <source>
        <dbReference type="PROSITE-ProRule" id="PRU00108"/>
    </source>
</evidence>
<evidence type="ECO:0000256" key="3">
    <source>
        <dbReference type="RuleBase" id="RU000682"/>
    </source>
</evidence>
<dbReference type="CDD" id="cd00086">
    <property type="entry name" value="homeodomain"/>
    <property type="match status" value="1"/>
</dbReference>
<dbReference type="InterPro" id="IPR001356">
    <property type="entry name" value="HD"/>
</dbReference>
<proteinExistence type="predicted"/>
<dbReference type="GO" id="GO:0003677">
    <property type="term" value="F:DNA binding"/>
    <property type="evidence" value="ECO:0007669"/>
    <property type="project" value="UniProtKB-UniRule"/>
</dbReference>
<name>A0A6L5B9K3_APIGR</name>
<feature type="domain" description="Homeobox" evidence="4">
    <location>
        <begin position="1"/>
        <end position="41"/>
    </location>
</feature>
<dbReference type="GO" id="GO:0005634">
    <property type="term" value="C:nucleus"/>
    <property type="evidence" value="ECO:0007669"/>
    <property type="project" value="UniProtKB-SubCell"/>
</dbReference>
<dbReference type="InterPro" id="IPR042160">
    <property type="entry name" value="HD-Zip_IV"/>
</dbReference>
<dbReference type="InterPro" id="IPR057993">
    <property type="entry name" value="HD-Zip_IV_C"/>
</dbReference>
<evidence type="ECO:0000313" key="6">
    <source>
        <dbReference type="Proteomes" id="UP000593563"/>
    </source>
</evidence>
<dbReference type="Pfam" id="PF25797">
    <property type="entry name" value="PDF2_C"/>
    <property type="match status" value="1"/>
</dbReference>
<keyword evidence="2 3" id="KW-0238">DNA-binding</keyword>
<sequence>YYKEDTHPNQLKRNEIAQALGMEPNQIRYWFQNKRSQVKNQSTREKNETFQSENDNLRAQIQYFTEVLSNKNCQECGWAEENILRSENIRLREEFFFLKVTSSTEGKRRILKVAERMANNFFFGITGPKGGRWTKLNWNFGDDVRLMSTRVMDDPGIRNSTLLSVSTSFVLSNSPKMVFDFLRDHSFRKK</sequence>
<dbReference type="SUPFAM" id="SSF46689">
    <property type="entry name" value="Homeodomain-like"/>
    <property type="match status" value="1"/>
</dbReference>
<gene>
    <name evidence="5" type="ORF">AG4045_018553</name>
</gene>